<dbReference type="GeneID" id="14541282"/>
<dbReference type="EMBL" id="HE681723">
    <property type="protein sequence ID" value="CCG24080.1"/>
    <property type="molecule type" value="Genomic_DNA"/>
</dbReference>
<dbReference type="HOGENOM" id="CLU_569849_0_0_1"/>
<dbReference type="OrthoDB" id="10568994at2759"/>
<dbReference type="KEGG" id="cot:CORT_0E04960"/>
<name>H8X7Y1_CANO9</name>
<accession>H8X7Y1</accession>
<reference evidence="1 2" key="1">
    <citation type="journal article" date="2012" name="PLoS ONE">
        <title>Sequence and analysis of the genome of the pathogenic yeast Candida orthopsilosis.</title>
        <authorList>
            <person name="Riccombeni A."/>
            <person name="Vidanes G."/>
            <person name="Proux-Wera E."/>
            <person name="Wolfe K.H."/>
            <person name="Butler G."/>
        </authorList>
    </citation>
    <scope>NUCLEOTIDE SEQUENCE [LARGE SCALE GENOMIC DNA]</scope>
    <source>
        <strain evidence="1 2">Co 90-125</strain>
    </source>
</reference>
<dbReference type="Proteomes" id="UP000005018">
    <property type="component" value="Chromosome 5"/>
</dbReference>
<keyword evidence="2" id="KW-1185">Reference proteome</keyword>
<proteinExistence type="predicted"/>
<dbReference type="RefSeq" id="XP_003870210.1">
    <property type="nucleotide sequence ID" value="XM_003870161.1"/>
</dbReference>
<dbReference type="AlphaFoldDB" id="H8X7Y1"/>
<organism evidence="1 2">
    <name type="scientific">Candida orthopsilosis (strain 90-125)</name>
    <name type="common">Yeast</name>
    <dbReference type="NCBI Taxonomy" id="1136231"/>
    <lineage>
        <taxon>Eukaryota</taxon>
        <taxon>Fungi</taxon>
        <taxon>Dikarya</taxon>
        <taxon>Ascomycota</taxon>
        <taxon>Saccharomycotina</taxon>
        <taxon>Pichiomycetes</taxon>
        <taxon>Debaryomycetaceae</taxon>
        <taxon>Candida/Lodderomyces clade</taxon>
        <taxon>Candida</taxon>
    </lineage>
</organism>
<protein>
    <submittedName>
        <fullName evidence="1">Uncharacterized protein</fullName>
    </submittedName>
</protein>
<evidence type="ECO:0000313" key="1">
    <source>
        <dbReference type="EMBL" id="CCG24080.1"/>
    </source>
</evidence>
<evidence type="ECO:0000313" key="2">
    <source>
        <dbReference type="Proteomes" id="UP000005018"/>
    </source>
</evidence>
<gene>
    <name evidence="1" type="ORF">CORT_0E04960</name>
</gene>
<sequence>MSSSSSTSDNFQDEAVINSITPTTATVAATPTVSVPTPRTSTPQFRCNYLPYQLHQFFTDDTPDLLAYQLQNLHLPTVEGQLQIRAVMNMIHFFAEIKSNLIDCIVMIKSILDCKTGAQMESIRIQMDHAVANGEIYPEVAQLFDYIVCTTFDDGEKTSQWDGSEYIDAEECEHNQLQDIEMLVSRNLTTMENLLEDMISVVTQTGLRHHVGNAEEVPREIRQVDEVDEIKDLSRFDETPTHKNEVVSEQAEEVHKVNKIDIVEDGEVKDVAEKISKGSDTTKDFASEVVEEVVEKVDGTLEGDLKHFTNSASEKIVSEAVGKIEGVAKEDAGQVAESAEAIAQEIFEKVIDEVVEKLETESIEEVIEEAFEDVNETIEQESKNITQERTETNFKNTKLSEEVSEKINDRIGEKVVEIIAGELADKVIEKVTEKMTKEVTGNVAGKIPSHTIQGSGGEVEVVAEKVTLDEYRAFSSFTE</sequence>